<proteinExistence type="predicted"/>
<name>A0A0K6FUM6_9AGAM</name>
<reference evidence="2 3" key="1">
    <citation type="submission" date="2015-07" db="EMBL/GenBank/DDBJ databases">
        <authorList>
            <person name="Noorani M."/>
        </authorList>
    </citation>
    <scope>NUCLEOTIDE SEQUENCE [LARGE SCALE GENOMIC DNA]</scope>
    <source>
        <strain evidence="2">BBA 69670</strain>
    </source>
</reference>
<evidence type="ECO:0000313" key="3">
    <source>
        <dbReference type="Proteomes" id="UP000044841"/>
    </source>
</evidence>
<feature type="region of interest" description="Disordered" evidence="1">
    <location>
        <begin position="409"/>
        <end position="439"/>
    </location>
</feature>
<dbReference type="Proteomes" id="UP000044841">
    <property type="component" value="Unassembled WGS sequence"/>
</dbReference>
<sequence length="439" mass="48416">MPIFHHQTQISVGRIAQEASIHPHAASSLTQNDFPTLEELLDSVLGWLDQGAPDRWRLRGTSEDLERVIDHLHNLGLKPRYDWDSKSNTMIVRSPTGIHEVPGAWLARTGVAYLEKDIEERSLCGEFKLGVGGARAVDLITSTGELGGTLVPDQSLCLLQVGADGKKAHVQNSPRIVMETSAGQSLKDVIDKVFQRLYETDRAVHAVIICNFTNMPSPESDKPFKAEIAVWVRPESEDLTLDYPCDECHGAHKHTTQAHSPALVAHEESDALGRGGGGDAGESNSDTAHINPDFEESNTEASGDRSQTPYIPPFDPLAHEHSRLNPEDPHQEQRICCRSGSWIVVYDESTSARQGEAKPEPEPAPEPELLLDVYDILRPCSKFPKDRVTNRVISVPLGALRKELASEVRRMRRPPSIPLASPLPQTASSSRPVKKRRIA</sequence>
<accession>A0A0K6FUM6</accession>
<feature type="compositionally biased region" description="Basic and acidic residues" evidence="1">
    <location>
        <begin position="317"/>
        <end position="332"/>
    </location>
</feature>
<evidence type="ECO:0000256" key="1">
    <source>
        <dbReference type="SAM" id="MobiDB-lite"/>
    </source>
</evidence>
<dbReference type="EMBL" id="CYGV01001001">
    <property type="protein sequence ID" value="CUA69853.1"/>
    <property type="molecule type" value="Genomic_DNA"/>
</dbReference>
<dbReference type="AlphaFoldDB" id="A0A0K6FUM6"/>
<feature type="compositionally biased region" description="Polar residues" evidence="1">
    <location>
        <begin position="299"/>
        <end position="309"/>
    </location>
</feature>
<protein>
    <submittedName>
        <fullName evidence="2">Uncharacterized protein</fullName>
    </submittedName>
</protein>
<keyword evidence="3" id="KW-1185">Reference proteome</keyword>
<gene>
    <name evidence="2" type="ORF">RSOLAG22IIIB_04108</name>
</gene>
<feature type="region of interest" description="Disordered" evidence="1">
    <location>
        <begin position="269"/>
        <end position="332"/>
    </location>
</feature>
<evidence type="ECO:0000313" key="2">
    <source>
        <dbReference type="EMBL" id="CUA69853.1"/>
    </source>
</evidence>
<organism evidence="2 3">
    <name type="scientific">Rhizoctonia solani</name>
    <dbReference type="NCBI Taxonomy" id="456999"/>
    <lineage>
        <taxon>Eukaryota</taxon>
        <taxon>Fungi</taxon>
        <taxon>Dikarya</taxon>
        <taxon>Basidiomycota</taxon>
        <taxon>Agaricomycotina</taxon>
        <taxon>Agaricomycetes</taxon>
        <taxon>Cantharellales</taxon>
        <taxon>Ceratobasidiaceae</taxon>
        <taxon>Rhizoctonia</taxon>
    </lineage>
</organism>